<sequence>MKCPKCQVEQNDSNTTCIHCGVVFEKYFKYHPPSKDCSTTSPKPIPQQSNISIREILLYPGNKVDSPSVYSRAALLIIISIWGFSLIFSSIASNTAGSSFLHLINLPFHEAGHVIFRPFGEFMTSLGGTLGQLAIPLICFYVFLIKQHNTYASSICAWWFGENFLDIAPYINDARAGQLLLLGGNYGHSSPYGFHDWEYLLTETGLLQYDQAIAVGAHFLGSTIMISSIIWGAIIVFKQFKMLS</sequence>
<evidence type="ECO:0000313" key="2">
    <source>
        <dbReference type="EMBL" id="RDH44948.1"/>
    </source>
</evidence>
<reference evidence="2 3" key="1">
    <citation type="submission" date="2017-04" db="EMBL/GenBank/DDBJ databases">
        <title>Draft genome sequence of Zooshikella ganghwensis VG4 isolated from Red Sea sediments.</title>
        <authorList>
            <person name="Rehman Z."/>
            <person name="Alam I."/>
            <person name="Kamau A."/>
            <person name="Bajic V."/>
            <person name="Leiknes T."/>
        </authorList>
    </citation>
    <scope>NUCLEOTIDE SEQUENCE [LARGE SCALE GENOMIC DNA]</scope>
    <source>
        <strain evidence="2 3">VG4</strain>
    </source>
</reference>
<dbReference type="Proteomes" id="UP000257039">
    <property type="component" value="Unassembled WGS sequence"/>
</dbReference>
<evidence type="ECO:0000256" key="1">
    <source>
        <dbReference type="SAM" id="Phobius"/>
    </source>
</evidence>
<dbReference type="RefSeq" id="WP_094787995.1">
    <property type="nucleotide sequence ID" value="NZ_NDXW01000001.1"/>
</dbReference>
<evidence type="ECO:0000313" key="3">
    <source>
        <dbReference type="Proteomes" id="UP000257039"/>
    </source>
</evidence>
<name>A0A4P9VNC0_9GAMM</name>
<accession>A0A4P9VNC0</accession>
<gene>
    <name evidence="2" type="ORF">B9G39_16740</name>
</gene>
<protein>
    <submittedName>
        <fullName evidence="2">Zinc ribbon domain-containing protein</fullName>
    </submittedName>
</protein>
<keyword evidence="1" id="KW-0472">Membrane</keyword>
<comment type="caution">
    <text evidence="2">The sequence shown here is derived from an EMBL/GenBank/DDBJ whole genome shotgun (WGS) entry which is preliminary data.</text>
</comment>
<keyword evidence="1" id="KW-0812">Transmembrane</keyword>
<dbReference type="EMBL" id="NDXW01000001">
    <property type="protein sequence ID" value="RDH44948.1"/>
    <property type="molecule type" value="Genomic_DNA"/>
</dbReference>
<keyword evidence="1" id="KW-1133">Transmembrane helix</keyword>
<dbReference type="AlphaFoldDB" id="A0A4P9VNC0"/>
<feature type="transmembrane region" description="Helical" evidence="1">
    <location>
        <begin position="122"/>
        <end position="144"/>
    </location>
</feature>
<feature type="transmembrane region" description="Helical" evidence="1">
    <location>
        <begin position="73"/>
        <end position="92"/>
    </location>
</feature>
<keyword evidence="3" id="KW-1185">Reference proteome</keyword>
<organism evidence="2 3">
    <name type="scientific">Zooshikella ganghwensis</name>
    <dbReference type="NCBI Taxonomy" id="202772"/>
    <lineage>
        <taxon>Bacteria</taxon>
        <taxon>Pseudomonadati</taxon>
        <taxon>Pseudomonadota</taxon>
        <taxon>Gammaproteobacteria</taxon>
        <taxon>Oceanospirillales</taxon>
        <taxon>Zooshikellaceae</taxon>
        <taxon>Zooshikella</taxon>
    </lineage>
</organism>
<feature type="transmembrane region" description="Helical" evidence="1">
    <location>
        <begin position="212"/>
        <end position="237"/>
    </location>
</feature>
<proteinExistence type="predicted"/>